<dbReference type="SUPFAM" id="SSF117457">
    <property type="entry name" value="FumA C-terminal domain-like"/>
    <property type="match status" value="1"/>
</dbReference>
<evidence type="ECO:0000256" key="8">
    <source>
        <dbReference type="ARBA" id="ARBA00023027"/>
    </source>
</evidence>
<evidence type="ECO:0000256" key="4">
    <source>
        <dbReference type="ARBA" id="ARBA00022485"/>
    </source>
</evidence>
<dbReference type="Pfam" id="PF05683">
    <property type="entry name" value="Fumerase_C"/>
    <property type="match status" value="1"/>
</dbReference>
<evidence type="ECO:0000256" key="5">
    <source>
        <dbReference type="ARBA" id="ARBA00022723"/>
    </source>
</evidence>
<keyword evidence="8" id="KW-0520">NAD</keyword>
<dbReference type="SMART" id="SM01274">
    <property type="entry name" value="malic"/>
    <property type="match status" value="1"/>
</dbReference>
<feature type="domain" description="Malic enzyme NAD-binding" evidence="11">
    <location>
        <begin position="768"/>
        <end position="1022"/>
    </location>
</feature>
<evidence type="ECO:0000256" key="2">
    <source>
        <dbReference type="ARBA" id="ARBA00008785"/>
    </source>
</evidence>
<keyword evidence="5 10" id="KW-0479">Metal-binding</keyword>
<dbReference type="InterPro" id="IPR012301">
    <property type="entry name" value="Malic_N_dom"/>
</dbReference>
<keyword evidence="7" id="KW-0411">Iron-sulfur</keyword>
<dbReference type="Gene3D" id="3.40.50.10380">
    <property type="entry name" value="Malic enzyme, N-terminal domain"/>
    <property type="match status" value="1"/>
</dbReference>
<dbReference type="Proteomes" id="UP000678499">
    <property type="component" value="Unassembled WGS sequence"/>
</dbReference>
<evidence type="ECO:0000313" key="13">
    <source>
        <dbReference type="EMBL" id="CAD7283031.1"/>
    </source>
</evidence>
<dbReference type="Pfam" id="PF05681">
    <property type="entry name" value="Fumerase"/>
    <property type="match status" value="1"/>
</dbReference>
<dbReference type="InterPro" id="IPR015884">
    <property type="entry name" value="Malic_enzyme_CS"/>
</dbReference>
<dbReference type="GO" id="GO:0004470">
    <property type="term" value="F:malic enzyme activity"/>
    <property type="evidence" value="ECO:0007669"/>
    <property type="project" value="InterPro"/>
</dbReference>
<dbReference type="NCBIfam" id="NF006082">
    <property type="entry name" value="PRK08228.1"/>
    <property type="match status" value="1"/>
</dbReference>
<accession>A0A7R9GHR8</accession>
<dbReference type="SUPFAM" id="SSF53223">
    <property type="entry name" value="Aminoacid dehydrogenase-like, N-terminal domain"/>
    <property type="match status" value="1"/>
</dbReference>
<protein>
    <recommendedName>
        <fullName evidence="10">Malic enzyme</fullName>
    </recommendedName>
</protein>
<dbReference type="OrthoDB" id="5365701at2759"/>
<dbReference type="Pfam" id="PF00390">
    <property type="entry name" value="malic"/>
    <property type="match status" value="1"/>
</dbReference>
<dbReference type="PROSITE" id="PS00331">
    <property type="entry name" value="MALIC_ENZYMES"/>
    <property type="match status" value="1"/>
</dbReference>
<dbReference type="InterPro" id="IPR036291">
    <property type="entry name" value="NAD(P)-bd_dom_sf"/>
</dbReference>
<dbReference type="InterPro" id="IPR004647">
    <property type="entry name" value="Fe-S_hydro-lyase_TtdB-typ_cat"/>
</dbReference>
<dbReference type="EMBL" id="OA886741">
    <property type="protein sequence ID" value="CAD7283031.1"/>
    <property type="molecule type" value="Genomic_DNA"/>
</dbReference>
<keyword evidence="9" id="KW-0456">Lyase</keyword>
<dbReference type="AlphaFoldDB" id="A0A7R9GHR8"/>
<dbReference type="SMART" id="SM00919">
    <property type="entry name" value="Malic_M"/>
    <property type="match status" value="1"/>
</dbReference>
<dbReference type="SUPFAM" id="SSF51735">
    <property type="entry name" value="NAD(P)-binding Rossmann-fold domains"/>
    <property type="match status" value="1"/>
</dbReference>
<keyword evidence="4" id="KW-0004">4Fe-4S</keyword>
<dbReference type="NCBIfam" id="TIGR00722">
    <property type="entry name" value="ttdA_fumA_fumB"/>
    <property type="match status" value="1"/>
</dbReference>
<keyword evidence="6" id="KW-0408">Iron</keyword>
<proteinExistence type="inferred from homology"/>
<dbReference type="GO" id="GO:0046872">
    <property type="term" value="F:metal ion binding"/>
    <property type="evidence" value="ECO:0007669"/>
    <property type="project" value="UniProtKB-KW"/>
</dbReference>
<dbReference type="Pfam" id="PF03949">
    <property type="entry name" value="Malic_M"/>
    <property type="match status" value="1"/>
</dbReference>
<dbReference type="PRINTS" id="PR00072">
    <property type="entry name" value="MALOXRDTASE"/>
</dbReference>
<dbReference type="InterPro" id="IPR046346">
    <property type="entry name" value="Aminoacid_DH-like_N_sf"/>
</dbReference>
<comment type="cofactor">
    <cofactor evidence="1">
        <name>Mn(2+)</name>
        <dbReference type="ChEBI" id="CHEBI:29035"/>
    </cofactor>
</comment>
<dbReference type="InterPro" id="IPR004646">
    <property type="entry name" value="Fe-S_hydro-lyase_TtdA-typ_cat"/>
</dbReference>
<evidence type="ECO:0000256" key="3">
    <source>
        <dbReference type="ARBA" id="ARBA00008876"/>
    </source>
</evidence>
<evidence type="ECO:0000313" key="14">
    <source>
        <dbReference type="Proteomes" id="UP000678499"/>
    </source>
</evidence>
<dbReference type="InterPro" id="IPR036660">
    <property type="entry name" value="Fe-S_hydroAse_TtdB_cat_sf"/>
</dbReference>
<dbReference type="PANTHER" id="PTHR23406:SF34">
    <property type="entry name" value="NAD-DEPENDENT MALIC ENZYME, MITOCHONDRIAL"/>
    <property type="match status" value="1"/>
</dbReference>
<feature type="non-terminal residue" evidence="13">
    <location>
        <position position="1"/>
    </location>
</feature>
<dbReference type="GO" id="GO:0016616">
    <property type="term" value="F:oxidoreductase activity, acting on the CH-OH group of donors, NAD or NADP as acceptor"/>
    <property type="evidence" value="ECO:0007669"/>
    <property type="project" value="InterPro"/>
</dbReference>
<comment type="similarity">
    <text evidence="2 10">Belongs to the malic enzymes family.</text>
</comment>
<keyword evidence="10" id="KW-0560">Oxidoreductase</keyword>
<dbReference type="NCBIfam" id="NF010052">
    <property type="entry name" value="PRK13529.1"/>
    <property type="match status" value="1"/>
</dbReference>
<evidence type="ECO:0000256" key="1">
    <source>
        <dbReference type="ARBA" id="ARBA00001936"/>
    </source>
</evidence>
<dbReference type="Gene3D" id="3.20.130.10">
    <property type="entry name" value="Fe-S hydro-lyase, tartrate dehydratase beta-type, catalytic domain"/>
    <property type="match status" value="1"/>
</dbReference>
<dbReference type="GO" id="GO:0051287">
    <property type="term" value="F:NAD binding"/>
    <property type="evidence" value="ECO:0007669"/>
    <property type="project" value="InterPro"/>
</dbReference>
<dbReference type="InterPro" id="IPR012302">
    <property type="entry name" value="Malic_NAD-bd"/>
</dbReference>
<dbReference type="PANTHER" id="PTHR23406">
    <property type="entry name" value="MALIC ENZYME-RELATED"/>
    <property type="match status" value="1"/>
</dbReference>
<evidence type="ECO:0000259" key="11">
    <source>
        <dbReference type="SMART" id="SM00919"/>
    </source>
</evidence>
<dbReference type="NCBIfam" id="NF006084">
    <property type="entry name" value="PRK08230.1"/>
    <property type="match status" value="1"/>
</dbReference>
<reference evidence="13" key="1">
    <citation type="submission" date="2020-11" db="EMBL/GenBank/DDBJ databases">
        <authorList>
            <person name="Tran Van P."/>
        </authorList>
    </citation>
    <scope>NUCLEOTIDE SEQUENCE</scope>
</reference>
<evidence type="ECO:0000256" key="10">
    <source>
        <dbReference type="RuleBase" id="RU003426"/>
    </source>
</evidence>
<evidence type="ECO:0000256" key="6">
    <source>
        <dbReference type="ARBA" id="ARBA00023004"/>
    </source>
</evidence>
<keyword evidence="14" id="KW-1185">Reference proteome</keyword>
<dbReference type="InterPro" id="IPR001891">
    <property type="entry name" value="Malic_OxRdtase"/>
</dbReference>
<dbReference type="GO" id="GO:0005829">
    <property type="term" value="C:cytosol"/>
    <property type="evidence" value="ECO:0007669"/>
    <property type="project" value="TreeGrafter"/>
</dbReference>
<feature type="domain" description="Malic enzyme N-terminal" evidence="12">
    <location>
        <begin position="578"/>
        <end position="758"/>
    </location>
</feature>
<dbReference type="InterPro" id="IPR037062">
    <property type="entry name" value="Malic_N_dom_sf"/>
</dbReference>
<dbReference type="GO" id="GO:0051539">
    <property type="term" value="F:4 iron, 4 sulfur cluster binding"/>
    <property type="evidence" value="ECO:0007669"/>
    <property type="project" value="UniProtKB-KW"/>
</dbReference>
<dbReference type="FunFam" id="3.40.50.10380:FF:000001">
    <property type="entry name" value="NAD-dependent malic enzyme"/>
    <property type="match status" value="1"/>
</dbReference>
<dbReference type="Gene3D" id="3.40.50.720">
    <property type="entry name" value="NAD(P)-binding Rossmann-like Domain"/>
    <property type="match status" value="1"/>
</dbReference>
<evidence type="ECO:0000256" key="7">
    <source>
        <dbReference type="ARBA" id="ARBA00023014"/>
    </source>
</evidence>
<gene>
    <name evidence="13" type="ORF">NMOB1V02_LOCUS10649</name>
</gene>
<sequence>MDKELAVQSLTDTMAKFTAYIGKRLPKDVKSKLIELKTLETNPLAKSIYDSMDENQEAADRLNRPSCQDTGVIQYFVEAGAHFPLLGELQEILREATEEATRTGPLRHNAVETFDEKNTGTNTGTQIPWLDWRIVPEQDTCTIDVYMAGGGCTLPGAAKVLMPGQGYEGVAEFVMDVITERGVNACPPLLVGVGVSTSVETAARLSKLAIMRPVDSRSDNPRAALMEDLLEQGLNEIGIGPQGLTGNNSVMGVNIESSARHPSTIGVAVNTGCWAHRRGKIKINPDMSCAMKKVLTTPLRDEDLADLKIGDVVYLTGRLVTCRDVAHRRLIEQGRQLPVNLEGGAIFHAGPIVRKKDDGGFEMVSIGPTTSMRMEKFEREFIKQTGVKLIVGKGGMGPETVAGCQEHKAVHAIFPGGCAVLAATQVEEIEGAEWQDLGMPETLWINRVKVFGPLIISIDTHGNNLIQQNKTQFQAKKKPVLDRIKYGHCNRCNEIKLMMDHVTIKKPLYIPYAAHSLLELPLLNKGAAFSIQERNTFNLHGLIPHVIETIEEQSRRSYQQYLSFNDDINKHIYLRNIQDTNETLFYHLLKHHLSEMMPIIYTPTVGEACQRFSDIYRRHRGIFISYPDRAHIDEILHNVNRKNVKVIVMTDGERILGLGDQGIGGMGIPIGKLSLYTACGGISPAYTLPITLDVGTNNQQLRNDPLYLGWNHPRISGDEYNQFIDDVIRAIQRRWPKALIQFEDFAQQNAMPLLTTYREQICCFNDDIQGTAAVALASLIAASHVVKKQVKDQTIVILGAGSAGCGIAEQIIAQMKIEGLSDLEARSRLYLVDRFGLMTEQQPNLLDFQSKLAQPLRAIETWANVAPEISLLEVIQHAKPTVLIGVSGQTGLFSEEIIRALAENCERPIVFPLSNPTSQVEALPTDIIQWTEGKALIATGSPFAPVHHQGHIYPIAQCNNAYIFPGVGLGVIASGAQSVTDLMLMAASNALARCSPMLKNPDHDLLPSIDAIQDISKIIALQ</sequence>
<dbReference type="EMBL" id="CAJPEX010004704">
    <property type="protein sequence ID" value="CAG0923183.1"/>
    <property type="molecule type" value="Genomic_DNA"/>
</dbReference>
<dbReference type="GO" id="GO:0016836">
    <property type="term" value="F:hydro-lyase activity"/>
    <property type="evidence" value="ECO:0007669"/>
    <property type="project" value="InterPro"/>
</dbReference>
<dbReference type="NCBIfam" id="TIGR00723">
    <property type="entry name" value="ttdB_fumA_fumB"/>
    <property type="match status" value="1"/>
</dbReference>
<evidence type="ECO:0000259" key="12">
    <source>
        <dbReference type="SMART" id="SM01274"/>
    </source>
</evidence>
<name>A0A7R9GHR8_9CRUS</name>
<comment type="similarity">
    <text evidence="3">Belongs to the class-I fumarase family.</text>
</comment>
<evidence type="ECO:0000256" key="9">
    <source>
        <dbReference type="ARBA" id="ARBA00023239"/>
    </source>
</evidence>
<organism evidence="13">
    <name type="scientific">Notodromas monacha</name>
    <dbReference type="NCBI Taxonomy" id="399045"/>
    <lineage>
        <taxon>Eukaryota</taxon>
        <taxon>Metazoa</taxon>
        <taxon>Ecdysozoa</taxon>
        <taxon>Arthropoda</taxon>
        <taxon>Crustacea</taxon>
        <taxon>Oligostraca</taxon>
        <taxon>Ostracoda</taxon>
        <taxon>Podocopa</taxon>
        <taxon>Podocopida</taxon>
        <taxon>Cypridocopina</taxon>
        <taxon>Cypridoidea</taxon>
        <taxon>Cyprididae</taxon>
        <taxon>Notodromas</taxon>
    </lineage>
</organism>
<dbReference type="GO" id="GO:0006108">
    <property type="term" value="P:malate metabolic process"/>
    <property type="evidence" value="ECO:0007669"/>
    <property type="project" value="TreeGrafter"/>
</dbReference>